<keyword evidence="6" id="KW-1185">Reference proteome</keyword>
<feature type="domain" description="Photosynthesis system II assembly factor Ycf48/Hcf136-like" evidence="4">
    <location>
        <begin position="26"/>
        <end position="127"/>
    </location>
</feature>
<evidence type="ECO:0000313" key="6">
    <source>
        <dbReference type="Proteomes" id="UP000479132"/>
    </source>
</evidence>
<feature type="signal peptide" evidence="3">
    <location>
        <begin position="1"/>
        <end position="19"/>
    </location>
</feature>
<feature type="chain" id="PRO_5027112727" description="Photosynthesis system II assembly factor Ycf48/Hcf136-like domain-containing protein" evidence="3">
    <location>
        <begin position="20"/>
        <end position="349"/>
    </location>
</feature>
<evidence type="ECO:0000313" key="5">
    <source>
        <dbReference type="EMBL" id="NGP89205.1"/>
    </source>
</evidence>
<organism evidence="5 6">
    <name type="scientific">Fodinibius halophilus</name>
    <dbReference type="NCBI Taxonomy" id="1736908"/>
    <lineage>
        <taxon>Bacteria</taxon>
        <taxon>Pseudomonadati</taxon>
        <taxon>Balneolota</taxon>
        <taxon>Balneolia</taxon>
        <taxon>Balneolales</taxon>
        <taxon>Balneolaceae</taxon>
        <taxon>Fodinibius</taxon>
    </lineage>
</organism>
<dbReference type="Proteomes" id="UP000479132">
    <property type="component" value="Unassembled WGS sequence"/>
</dbReference>
<dbReference type="RefSeq" id="WP_165269703.1">
    <property type="nucleotide sequence ID" value="NZ_JAALLS010000017.1"/>
</dbReference>
<evidence type="ECO:0000256" key="2">
    <source>
        <dbReference type="ARBA" id="ARBA00023276"/>
    </source>
</evidence>
<accession>A0A6M1T776</accession>
<dbReference type="PANTHER" id="PTHR47199">
    <property type="entry name" value="PHOTOSYSTEM II STABILITY/ASSEMBLY FACTOR HCF136, CHLOROPLASTIC"/>
    <property type="match status" value="1"/>
</dbReference>
<dbReference type="InterPro" id="IPR015943">
    <property type="entry name" value="WD40/YVTN_repeat-like_dom_sf"/>
</dbReference>
<keyword evidence="1" id="KW-0602">Photosynthesis</keyword>
<keyword evidence="2" id="KW-0604">Photosystem II</keyword>
<dbReference type="GO" id="GO:0009523">
    <property type="term" value="C:photosystem II"/>
    <property type="evidence" value="ECO:0007669"/>
    <property type="project" value="UniProtKB-KW"/>
</dbReference>
<dbReference type="Gene3D" id="2.130.10.10">
    <property type="entry name" value="YVTN repeat-like/Quinoprotein amine dehydrogenase"/>
    <property type="match status" value="2"/>
</dbReference>
<dbReference type="PROSITE" id="PS51257">
    <property type="entry name" value="PROKAR_LIPOPROTEIN"/>
    <property type="match status" value="1"/>
</dbReference>
<dbReference type="SUPFAM" id="SSF50939">
    <property type="entry name" value="Sialidases"/>
    <property type="match status" value="1"/>
</dbReference>
<evidence type="ECO:0000259" key="4">
    <source>
        <dbReference type="Pfam" id="PF14870"/>
    </source>
</evidence>
<evidence type="ECO:0000256" key="3">
    <source>
        <dbReference type="SAM" id="SignalP"/>
    </source>
</evidence>
<evidence type="ECO:0000256" key="1">
    <source>
        <dbReference type="ARBA" id="ARBA00022531"/>
    </source>
</evidence>
<gene>
    <name evidence="5" type="ORF">G3569_12665</name>
</gene>
<dbReference type="GO" id="GO:0015979">
    <property type="term" value="P:photosynthesis"/>
    <property type="evidence" value="ECO:0007669"/>
    <property type="project" value="UniProtKB-KW"/>
</dbReference>
<sequence length="349" mass="37639">MHRFNSLLPLALCSLIFVAAVSCSQEKSFSWQLVHQQEKLSLRGISAIDSSVCWASGTDGTVLLTTDGGTSWEDRSVPGADSLDFRDIEAFDEKTAVVMSAGEGSLSQLYKTEDGGESWTKVHQNKQPEGFFNAIAFWDREHGVLQGDPVNGRIYVLVTSDGGNSWSEIPLQQMPDGVRGEYGFAASGTHLTVQGENNAWLGTGGRKARVFKTTDKGQSWSSHETPIISGRASTGIFSLAFRDQDYGVAVGGDYNKELQAKKSVAITEDGGTSWQLVEEAELDYRSVVRYAAPYFITAGPSGSEYSSDGGHTWKPIEGTSFHSISVGQDGTNAVWASGSNGRIAKLVIN</sequence>
<dbReference type="AlphaFoldDB" id="A0A6M1T776"/>
<dbReference type="PANTHER" id="PTHR47199:SF2">
    <property type="entry name" value="PHOTOSYSTEM II STABILITY_ASSEMBLY FACTOR HCF136, CHLOROPLASTIC"/>
    <property type="match status" value="1"/>
</dbReference>
<protein>
    <recommendedName>
        <fullName evidence="4">Photosynthesis system II assembly factor Ycf48/Hcf136-like domain-containing protein</fullName>
    </recommendedName>
</protein>
<dbReference type="InterPro" id="IPR036278">
    <property type="entry name" value="Sialidase_sf"/>
</dbReference>
<dbReference type="Pfam" id="PF14870">
    <property type="entry name" value="PSII_BNR"/>
    <property type="match status" value="1"/>
</dbReference>
<name>A0A6M1T776_9BACT</name>
<keyword evidence="3" id="KW-0732">Signal</keyword>
<comment type="caution">
    <text evidence="5">The sequence shown here is derived from an EMBL/GenBank/DDBJ whole genome shotgun (WGS) entry which is preliminary data.</text>
</comment>
<proteinExistence type="predicted"/>
<dbReference type="InterPro" id="IPR028203">
    <property type="entry name" value="PSII_CF48-like_dom"/>
</dbReference>
<reference evidence="5 6" key="1">
    <citation type="submission" date="2020-02" db="EMBL/GenBank/DDBJ databases">
        <title>Aliifodinibius halophilus 2W32, complete genome.</title>
        <authorList>
            <person name="Li Y."/>
            <person name="Wu S."/>
        </authorList>
    </citation>
    <scope>NUCLEOTIDE SEQUENCE [LARGE SCALE GENOMIC DNA]</scope>
    <source>
        <strain evidence="5 6">2W32</strain>
    </source>
</reference>
<dbReference type="EMBL" id="JAALLS010000017">
    <property type="protein sequence ID" value="NGP89205.1"/>
    <property type="molecule type" value="Genomic_DNA"/>
</dbReference>